<dbReference type="InterPro" id="IPR005320">
    <property type="entry name" value="Peptidase_S51"/>
</dbReference>
<dbReference type="Proteomes" id="UP000490535">
    <property type="component" value="Unassembled WGS sequence"/>
</dbReference>
<dbReference type="EMBL" id="WNDP01000048">
    <property type="protein sequence ID" value="KAF1025029.1"/>
    <property type="molecule type" value="Genomic_DNA"/>
</dbReference>
<evidence type="ECO:0000256" key="4">
    <source>
        <dbReference type="ARBA" id="ARBA00022825"/>
    </source>
</evidence>
<evidence type="ECO:0000313" key="5">
    <source>
        <dbReference type="EMBL" id="KAF1025029.1"/>
    </source>
</evidence>
<dbReference type="Gene3D" id="3.40.50.880">
    <property type="match status" value="1"/>
</dbReference>
<dbReference type="PANTHER" id="PTHR20842:SF0">
    <property type="entry name" value="ALPHA-ASPARTYL DIPEPTIDASE"/>
    <property type="match status" value="1"/>
</dbReference>
<gene>
    <name evidence="5" type="ORF">GAK29_02198</name>
</gene>
<keyword evidence="2" id="KW-0645">Protease</keyword>
<reference evidence="6" key="1">
    <citation type="journal article" date="2020" name="MBio">
        <title>Horizontal gene transfer to a defensive symbiont with a reduced genome amongst a multipartite beetle microbiome.</title>
        <authorList>
            <person name="Waterworth S.C."/>
            <person name="Florez L.V."/>
            <person name="Rees E.R."/>
            <person name="Hertweck C."/>
            <person name="Kaltenpoth M."/>
            <person name="Kwan J.C."/>
        </authorList>
    </citation>
    <scope>NUCLEOTIDE SEQUENCE [LARGE SCALE GENOMIC DNA]</scope>
</reference>
<protein>
    <submittedName>
        <fullName evidence="5">Putative peptidase</fullName>
    </submittedName>
</protein>
<dbReference type="GO" id="GO:0006508">
    <property type="term" value="P:proteolysis"/>
    <property type="evidence" value="ECO:0007669"/>
    <property type="project" value="UniProtKB-KW"/>
</dbReference>
<evidence type="ECO:0000256" key="3">
    <source>
        <dbReference type="ARBA" id="ARBA00022801"/>
    </source>
</evidence>
<dbReference type="SUPFAM" id="SSF52317">
    <property type="entry name" value="Class I glutamine amidotransferase-like"/>
    <property type="match status" value="1"/>
</dbReference>
<keyword evidence="4" id="KW-0720">Serine protease</keyword>
<comment type="similarity">
    <text evidence="1">Belongs to the peptidase S51 family.</text>
</comment>
<dbReference type="PANTHER" id="PTHR20842">
    <property type="entry name" value="PROTEASE S51 ALPHA-ASPARTYL DIPEPTIDASE"/>
    <property type="match status" value="1"/>
</dbReference>
<comment type="caution">
    <text evidence="5">The sequence shown here is derived from an EMBL/GenBank/DDBJ whole genome shotgun (WGS) entry which is preliminary data.</text>
</comment>
<accession>A0A833PFK6</accession>
<dbReference type="AlphaFoldDB" id="A0A833PFK6"/>
<evidence type="ECO:0000256" key="2">
    <source>
        <dbReference type="ARBA" id="ARBA00022670"/>
    </source>
</evidence>
<dbReference type="GO" id="GO:0008236">
    <property type="term" value="F:serine-type peptidase activity"/>
    <property type="evidence" value="ECO:0007669"/>
    <property type="project" value="UniProtKB-KW"/>
</dbReference>
<dbReference type="Pfam" id="PF03575">
    <property type="entry name" value="Peptidase_S51"/>
    <property type="match status" value="1"/>
</dbReference>
<organism evidence="5 6">
    <name type="scientific">Acinetobacter bereziniae</name>
    <name type="common">Acinetobacter genomosp. 10</name>
    <dbReference type="NCBI Taxonomy" id="106648"/>
    <lineage>
        <taxon>Bacteria</taxon>
        <taxon>Pseudomonadati</taxon>
        <taxon>Pseudomonadota</taxon>
        <taxon>Gammaproteobacteria</taxon>
        <taxon>Moraxellales</taxon>
        <taxon>Moraxellaceae</taxon>
        <taxon>Acinetobacter</taxon>
    </lineage>
</organism>
<dbReference type="InterPro" id="IPR029062">
    <property type="entry name" value="Class_I_gatase-like"/>
</dbReference>
<proteinExistence type="inferred from homology"/>
<sequence length="196" mass="22150">MKNLFLAASFADVYLDFAQHIHLPLTGKSVTFIPTASQPEHVTFYVEDDKKAFEKLGIQVEVLNIDEQDYETIEATLNRNDFIFVSGGNTFYLLQELRRSHADKIITRLINQGKLYIGSSAGSIVLGPDLEYIKTMDDPSKAPDLLDTQGLGIVNFSILPHFKEQPFSDITLQIFNKFCAEQVLVPLSNKQFVYIN</sequence>
<evidence type="ECO:0000256" key="1">
    <source>
        <dbReference type="ARBA" id="ARBA00006534"/>
    </source>
</evidence>
<name>A0A833PFK6_ACIBZ</name>
<keyword evidence="3" id="KW-0378">Hydrolase</keyword>
<evidence type="ECO:0000313" key="6">
    <source>
        <dbReference type="Proteomes" id="UP000490535"/>
    </source>
</evidence>